<evidence type="ECO:0000256" key="15">
    <source>
        <dbReference type="ARBA" id="ARBA00022967"/>
    </source>
</evidence>
<comment type="caution">
    <text evidence="25">The sequence shown here is derived from an EMBL/GenBank/DDBJ whole genome shotgun (WGS) entry which is preliminary data.</text>
</comment>
<dbReference type="GO" id="GO:0055070">
    <property type="term" value="P:copper ion homeostasis"/>
    <property type="evidence" value="ECO:0007669"/>
    <property type="project" value="TreeGrafter"/>
</dbReference>
<feature type="transmembrane region" description="Helical" evidence="23">
    <location>
        <begin position="104"/>
        <end position="124"/>
    </location>
</feature>
<dbReference type="CDD" id="cd02094">
    <property type="entry name" value="P-type_ATPase_Cu-like"/>
    <property type="match status" value="1"/>
</dbReference>
<comment type="catalytic activity">
    <reaction evidence="22">
        <text>Cu(+)(in) + ATP + H2O = Cu(+)(out) + ADP + phosphate + H(+)</text>
        <dbReference type="Rhea" id="RHEA:25792"/>
        <dbReference type="ChEBI" id="CHEBI:15377"/>
        <dbReference type="ChEBI" id="CHEBI:15378"/>
        <dbReference type="ChEBI" id="CHEBI:30616"/>
        <dbReference type="ChEBI" id="CHEBI:43474"/>
        <dbReference type="ChEBI" id="CHEBI:49552"/>
        <dbReference type="ChEBI" id="CHEBI:456216"/>
        <dbReference type="EC" id="7.2.2.8"/>
    </reaction>
</comment>
<dbReference type="GO" id="GO:0016887">
    <property type="term" value="F:ATP hydrolysis activity"/>
    <property type="evidence" value="ECO:0007669"/>
    <property type="project" value="InterPro"/>
</dbReference>
<evidence type="ECO:0000256" key="20">
    <source>
        <dbReference type="ARBA" id="ARBA00029719"/>
    </source>
</evidence>
<dbReference type="NCBIfam" id="TIGR01525">
    <property type="entry name" value="ATPase-IB_hvy"/>
    <property type="match status" value="1"/>
</dbReference>
<evidence type="ECO:0000256" key="18">
    <source>
        <dbReference type="ARBA" id="ARBA00023065"/>
    </source>
</evidence>
<keyword evidence="10" id="KW-0677">Repeat</keyword>
<dbReference type="GO" id="GO:0005524">
    <property type="term" value="F:ATP binding"/>
    <property type="evidence" value="ECO:0007669"/>
    <property type="project" value="UniProtKB-UniRule"/>
</dbReference>
<keyword evidence="17" id="KW-0186">Copper</keyword>
<evidence type="ECO:0000256" key="4">
    <source>
        <dbReference type="ARBA" id="ARBA00015102"/>
    </source>
</evidence>
<keyword evidence="6 23" id="KW-1003">Cell membrane</keyword>
<dbReference type="NCBIfam" id="TIGR01511">
    <property type="entry name" value="ATPase-IB1_Cu"/>
    <property type="match status" value="1"/>
</dbReference>
<feature type="transmembrane region" description="Helical" evidence="23">
    <location>
        <begin position="202"/>
        <end position="220"/>
    </location>
</feature>
<keyword evidence="15" id="KW-1278">Translocase</keyword>
<dbReference type="Gene3D" id="3.30.70.100">
    <property type="match status" value="1"/>
</dbReference>
<evidence type="ECO:0000256" key="5">
    <source>
        <dbReference type="ARBA" id="ARBA00022448"/>
    </source>
</evidence>
<feature type="transmembrane region" description="Helical" evidence="23">
    <location>
        <begin position="130"/>
        <end position="148"/>
    </location>
</feature>
<comment type="similarity">
    <text evidence="2 23">Belongs to the cation transport ATPase (P-type) (TC 3.A.3) family. Type IB subfamily.</text>
</comment>
<dbReference type="STRING" id="314344.AL013_06610"/>
<dbReference type="InterPro" id="IPR023299">
    <property type="entry name" value="ATPase_P-typ_cyto_dom_N"/>
</dbReference>
<dbReference type="HOGENOM" id="CLU_001771_0_3_0"/>
<dbReference type="CDD" id="cd00371">
    <property type="entry name" value="HMA"/>
    <property type="match status" value="1"/>
</dbReference>
<dbReference type="InterPro" id="IPR018303">
    <property type="entry name" value="ATPase_P-typ_P_site"/>
</dbReference>
<evidence type="ECO:0000256" key="19">
    <source>
        <dbReference type="ARBA" id="ARBA00023136"/>
    </source>
</evidence>
<evidence type="ECO:0000256" key="2">
    <source>
        <dbReference type="ARBA" id="ARBA00006024"/>
    </source>
</evidence>
<dbReference type="Pfam" id="PF00403">
    <property type="entry name" value="HMA"/>
    <property type="match status" value="1"/>
</dbReference>
<comment type="subcellular location">
    <subcellularLocation>
        <location evidence="1">Cell membrane</location>
        <topology evidence="1">Multi-pass membrane protein</topology>
    </subcellularLocation>
</comment>
<evidence type="ECO:0000256" key="22">
    <source>
        <dbReference type="ARBA" id="ARBA00049289"/>
    </source>
</evidence>
<dbReference type="PANTHER" id="PTHR43520">
    <property type="entry name" value="ATP7, ISOFORM B"/>
    <property type="match status" value="1"/>
</dbReference>
<dbReference type="InterPro" id="IPR044492">
    <property type="entry name" value="P_typ_ATPase_HD_dom"/>
</dbReference>
<evidence type="ECO:0000256" key="17">
    <source>
        <dbReference type="ARBA" id="ARBA00023008"/>
    </source>
</evidence>
<proteinExistence type="inferred from homology"/>
<evidence type="ECO:0000256" key="9">
    <source>
        <dbReference type="ARBA" id="ARBA00022723"/>
    </source>
</evidence>
<feature type="transmembrane region" description="Helical" evidence="23">
    <location>
        <begin position="382"/>
        <end position="405"/>
    </location>
</feature>
<reference evidence="25 26" key="1">
    <citation type="submission" date="2006-09" db="EMBL/GenBank/DDBJ databases">
        <authorList>
            <person name="Emerson D."/>
            <person name="Ferriera S."/>
            <person name="Johnson J."/>
            <person name="Kravitz S."/>
            <person name="Halpern A."/>
            <person name="Remington K."/>
            <person name="Beeson K."/>
            <person name="Tran B."/>
            <person name="Rogers Y.-H."/>
            <person name="Friedman R."/>
            <person name="Venter J.C."/>
        </authorList>
    </citation>
    <scope>NUCLEOTIDE SEQUENCE [LARGE SCALE GENOMIC DNA]</scope>
    <source>
        <strain evidence="25 26">PV-1</strain>
    </source>
</reference>
<evidence type="ECO:0000256" key="16">
    <source>
        <dbReference type="ARBA" id="ARBA00022989"/>
    </source>
</evidence>
<dbReference type="EMBL" id="AATS01000003">
    <property type="protein sequence ID" value="EAU55451.1"/>
    <property type="molecule type" value="Genomic_DNA"/>
</dbReference>
<organism evidence="25 26">
    <name type="scientific">Mariprofundus ferrooxydans PV-1</name>
    <dbReference type="NCBI Taxonomy" id="314345"/>
    <lineage>
        <taxon>Bacteria</taxon>
        <taxon>Pseudomonadati</taxon>
        <taxon>Pseudomonadota</taxon>
        <taxon>Candidatius Mariprofundia</taxon>
        <taxon>Mariprofundales</taxon>
        <taxon>Mariprofundaceae</taxon>
        <taxon>Mariprofundus</taxon>
    </lineage>
</organism>
<dbReference type="Pfam" id="PF00702">
    <property type="entry name" value="Hydrolase"/>
    <property type="match status" value="1"/>
</dbReference>
<keyword evidence="16 23" id="KW-1133">Transmembrane helix</keyword>
<dbReference type="PROSITE" id="PS50846">
    <property type="entry name" value="HMA_2"/>
    <property type="match status" value="1"/>
</dbReference>
<dbReference type="SFLD" id="SFLDS00003">
    <property type="entry name" value="Haloacid_Dehalogenase"/>
    <property type="match status" value="1"/>
</dbReference>
<evidence type="ECO:0000256" key="7">
    <source>
        <dbReference type="ARBA" id="ARBA00022553"/>
    </source>
</evidence>
<keyword evidence="9 23" id="KW-0479">Metal-binding</keyword>
<evidence type="ECO:0000259" key="24">
    <source>
        <dbReference type="PROSITE" id="PS50846"/>
    </source>
</evidence>
<dbReference type="AlphaFoldDB" id="Q0F0U0"/>
<keyword evidence="19 23" id="KW-0472">Membrane</keyword>
<dbReference type="SUPFAM" id="SSF81653">
    <property type="entry name" value="Calcium ATPase, transduction domain A"/>
    <property type="match status" value="1"/>
</dbReference>
<dbReference type="GO" id="GO:0043682">
    <property type="term" value="F:P-type divalent copper transporter activity"/>
    <property type="evidence" value="ECO:0007669"/>
    <property type="project" value="TreeGrafter"/>
</dbReference>
<dbReference type="GO" id="GO:0140581">
    <property type="term" value="F:P-type monovalent copper transporter activity"/>
    <property type="evidence" value="ECO:0007669"/>
    <property type="project" value="UniProtKB-EC"/>
</dbReference>
<feature type="domain" description="HMA" evidence="24">
    <location>
        <begin position="13"/>
        <end position="78"/>
    </location>
</feature>
<sequence>MSVDQTKPDLETQSIRLAIDGMRCAGCVSKVEAALGGLPGVRQASVNLVDRTASVQADQSLSTDALIAAVQSVGFDASTLRGMENIAEQQAAETAHMKSLFSRFLVAALVGLPLFLNMFFHYLPGITGHMPVWLSIGLITLAVMAYAGRHFYIGAWRAFLHHSASMDTLIAIGTGTAWLYSMALIFWPQIVPDAVASMGRHAYFDASLIIIALINLGQTLEVRARGKTSQAIRRLIGLQASHARVVRDEREVDIPIAEVIPGDVIRVRPGEKIPVDGAVLEGDSSVDESMLTGEPMPVRKQSGDAVVGGTINTSGSFLYTASHVGSDTVLAHIIEMVNNAQASKPKIGRIVDKVAGVFVPTVLIIAVVTALAWLNFGPEPRISFALIAAMSVLIIACPCALGLATPISLIVGVGKAAEFGILIRKGEALERASKLTTIVLDKTGTVTAGKPAVTDIIGDDQQAIIRLAAALEQGSEHPLAAAIVAKSGDISLPPCDQFEAISGHGVSGRVDGHAILLGNTALMAKYNVTVDAANSAQITALSAEAKTPVLLARDGILIGMIAIADPIKSDSKAAIAQMQELGLEVVMLTGDNRQTAEAVAAQVGITHIFADVMPADKDGKVAELQAAGAIVAMVGDGINDAPALSRADVGFAIGAGTDVAIESADITLIRSSLDGVVIAIAISKATLRNIKQNLFGAFIYNSLGITVAAGLLYPLMGLMLNPMLAGLAMAMSSVTVVSNANRLRLFRPEGRP</sequence>
<evidence type="ECO:0000313" key="25">
    <source>
        <dbReference type="EMBL" id="EAU55451.1"/>
    </source>
</evidence>
<dbReference type="Gene3D" id="3.40.1110.10">
    <property type="entry name" value="Calcium-transporting ATPase, cytoplasmic domain N"/>
    <property type="match status" value="1"/>
</dbReference>
<keyword evidence="5" id="KW-0813">Transport</keyword>
<dbReference type="PRINTS" id="PR00119">
    <property type="entry name" value="CATATPASE"/>
</dbReference>
<dbReference type="FunCoup" id="Q0F0U0">
    <property type="interactions" value="312"/>
</dbReference>
<dbReference type="SFLD" id="SFLDF00027">
    <property type="entry name" value="p-type_atpase"/>
    <property type="match status" value="1"/>
</dbReference>
<keyword evidence="7" id="KW-0597">Phosphoprotein</keyword>
<keyword evidence="12" id="KW-0187">Copper transport</keyword>
<evidence type="ECO:0000256" key="23">
    <source>
        <dbReference type="RuleBase" id="RU362081"/>
    </source>
</evidence>
<dbReference type="PROSITE" id="PS01047">
    <property type="entry name" value="HMA_1"/>
    <property type="match status" value="1"/>
</dbReference>
<dbReference type="SFLD" id="SFLDG00002">
    <property type="entry name" value="C1.7:_P-type_atpase_like"/>
    <property type="match status" value="1"/>
</dbReference>
<name>Q0F0U0_9PROT</name>
<dbReference type="PROSITE" id="PS00154">
    <property type="entry name" value="ATPASE_E1_E2"/>
    <property type="match status" value="1"/>
</dbReference>
<keyword evidence="13 23" id="KW-0067">ATP-binding</keyword>
<dbReference type="InterPro" id="IPR059000">
    <property type="entry name" value="ATPase_P-type_domA"/>
</dbReference>
<feature type="transmembrane region" description="Helical" evidence="23">
    <location>
        <begin position="719"/>
        <end position="737"/>
    </location>
</feature>
<dbReference type="GO" id="GO:0060003">
    <property type="term" value="P:copper ion export"/>
    <property type="evidence" value="ECO:0007669"/>
    <property type="project" value="UniProtKB-ARBA"/>
</dbReference>
<dbReference type="GO" id="GO:0005886">
    <property type="term" value="C:plasma membrane"/>
    <property type="evidence" value="ECO:0007669"/>
    <property type="project" value="UniProtKB-SubCell"/>
</dbReference>
<evidence type="ECO:0000256" key="12">
    <source>
        <dbReference type="ARBA" id="ARBA00022796"/>
    </source>
</evidence>
<dbReference type="InterPro" id="IPR006121">
    <property type="entry name" value="HMA_dom"/>
</dbReference>
<dbReference type="InterPro" id="IPR036412">
    <property type="entry name" value="HAD-like_sf"/>
</dbReference>
<dbReference type="Pfam" id="PF00122">
    <property type="entry name" value="E1-E2_ATPase"/>
    <property type="match status" value="1"/>
</dbReference>
<keyword evidence="26" id="KW-1185">Reference proteome</keyword>
<dbReference type="InterPro" id="IPR017969">
    <property type="entry name" value="Heavy-metal-associated_CS"/>
</dbReference>
<dbReference type="InterPro" id="IPR027256">
    <property type="entry name" value="P-typ_ATPase_IB"/>
</dbReference>
<dbReference type="NCBIfam" id="TIGR01494">
    <property type="entry name" value="ATPase_P-type"/>
    <property type="match status" value="1"/>
</dbReference>
<keyword evidence="11 23" id="KW-0547">Nucleotide-binding</keyword>
<evidence type="ECO:0000256" key="6">
    <source>
        <dbReference type="ARBA" id="ARBA00022475"/>
    </source>
</evidence>
<accession>Q0F0U0</accession>
<keyword evidence="18" id="KW-0406">Ion transport</keyword>
<evidence type="ECO:0000256" key="3">
    <source>
        <dbReference type="ARBA" id="ARBA00012517"/>
    </source>
</evidence>
<keyword evidence="8 23" id="KW-0812">Transmembrane</keyword>
<dbReference type="InterPro" id="IPR036163">
    <property type="entry name" value="HMA_dom_sf"/>
</dbReference>
<dbReference type="GO" id="GO:0005507">
    <property type="term" value="F:copper ion binding"/>
    <property type="evidence" value="ECO:0007669"/>
    <property type="project" value="TreeGrafter"/>
</dbReference>
<evidence type="ECO:0000256" key="10">
    <source>
        <dbReference type="ARBA" id="ARBA00022737"/>
    </source>
</evidence>
<evidence type="ECO:0000256" key="14">
    <source>
        <dbReference type="ARBA" id="ARBA00022842"/>
    </source>
</evidence>
<dbReference type="Gene3D" id="3.40.50.1000">
    <property type="entry name" value="HAD superfamily/HAD-like"/>
    <property type="match status" value="1"/>
</dbReference>
<evidence type="ECO:0000313" key="26">
    <source>
        <dbReference type="Proteomes" id="UP000005297"/>
    </source>
</evidence>
<evidence type="ECO:0000256" key="13">
    <source>
        <dbReference type="ARBA" id="ARBA00022840"/>
    </source>
</evidence>
<dbReference type="PANTHER" id="PTHR43520:SF6">
    <property type="entry name" value="COPPER-EXPORTING P-TYPE ATPASE"/>
    <property type="match status" value="1"/>
</dbReference>
<dbReference type="FunFam" id="2.70.150.10:FF:000020">
    <property type="entry name" value="Copper-exporting P-type ATPase A"/>
    <property type="match status" value="1"/>
</dbReference>
<dbReference type="FunFam" id="3.30.70.100:FF:000001">
    <property type="entry name" value="ATPase copper transporting beta"/>
    <property type="match status" value="1"/>
</dbReference>
<evidence type="ECO:0000256" key="8">
    <source>
        <dbReference type="ARBA" id="ARBA00022692"/>
    </source>
</evidence>
<dbReference type="FunFam" id="3.40.50.1000:FF:000144">
    <property type="entry name" value="copper-transporting ATPase 1 isoform X2"/>
    <property type="match status" value="1"/>
</dbReference>
<feature type="transmembrane region" description="Helical" evidence="23">
    <location>
        <begin position="354"/>
        <end position="376"/>
    </location>
</feature>
<feature type="transmembrane region" description="Helical" evidence="23">
    <location>
        <begin position="694"/>
        <end position="713"/>
    </location>
</feature>
<dbReference type="SUPFAM" id="SSF81665">
    <property type="entry name" value="Calcium ATPase, transmembrane domain M"/>
    <property type="match status" value="1"/>
</dbReference>
<gene>
    <name evidence="25" type="ORF">SPV1_11981</name>
</gene>
<keyword evidence="14" id="KW-0460">Magnesium</keyword>
<dbReference type="SUPFAM" id="SSF56784">
    <property type="entry name" value="HAD-like"/>
    <property type="match status" value="1"/>
</dbReference>
<dbReference type="eggNOG" id="COG2217">
    <property type="taxonomic scope" value="Bacteria"/>
</dbReference>
<dbReference type="Proteomes" id="UP000005297">
    <property type="component" value="Unassembled WGS sequence"/>
</dbReference>
<dbReference type="Gene3D" id="2.70.150.10">
    <property type="entry name" value="Calcium-transporting ATPase, cytoplasmic transduction domain A"/>
    <property type="match status" value="1"/>
</dbReference>
<dbReference type="PRINTS" id="PR00943">
    <property type="entry name" value="CUATPASE"/>
</dbReference>
<protein>
    <recommendedName>
        <fullName evidence="4">Copper-exporting P-type ATPase</fullName>
        <ecNumber evidence="3">7.2.2.8</ecNumber>
    </recommendedName>
    <alternativeName>
        <fullName evidence="20">Copper-exporting P-type ATPase A</fullName>
    </alternativeName>
    <alternativeName>
        <fullName evidence="21">Cu(+)-exporting ATPase</fullName>
    </alternativeName>
</protein>
<evidence type="ECO:0000256" key="1">
    <source>
        <dbReference type="ARBA" id="ARBA00004651"/>
    </source>
</evidence>
<dbReference type="InterPro" id="IPR008250">
    <property type="entry name" value="ATPase_P-typ_transduc_dom_A_sf"/>
</dbReference>
<dbReference type="InterPro" id="IPR023214">
    <property type="entry name" value="HAD_sf"/>
</dbReference>
<dbReference type="SUPFAM" id="SSF55008">
    <property type="entry name" value="HMA, heavy metal-associated domain"/>
    <property type="match status" value="1"/>
</dbReference>
<dbReference type="InterPro" id="IPR023298">
    <property type="entry name" value="ATPase_P-typ_TM_dom_sf"/>
</dbReference>
<evidence type="ECO:0000256" key="11">
    <source>
        <dbReference type="ARBA" id="ARBA00022741"/>
    </source>
</evidence>
<feature type="transmembrane region" description="Helical" evidence="23">
    <location>
        <begin position="169"/>
        <end position="190"/>
    </location>
</feature>
<evidence type="ECO:0000256" key="21">
    <source>
        <dbReference type="ARBA" id="ARBA00033239"/>
    </source>
</evidence>
<dbReference type="OrthoDB" id="5287365at2"/>
<dbReference type="EC" id="7.2.2.8" evidence="3"/>
<dbReference type="InParanoid" id="Q0F0U0"/>
<dbReference type="RefSeq" id="WP_009849914.1">
    <property type="nucleotide sequence ID" value="NZ_DS022294.1"/>
</dbReference>
<dbReference type="InterPro" id="IPR001757">
    <property type="entry name" value="P_typ_ATPase"/>
</dbReference>